<organism evidence="1 2">
    <name type="scientific">Debaryomyces hansenii (strain ATCC 36239 / CBS 767 / BCRC 21394 / JCM 1990 / NBRC 0083 / IGC 2968)</name>
    <name type="common">Yeast</name>
    <name type="synonym">Torulaspora hansenii</name>
    <dbReference type="NCBI Taxonomy" id="284592"/>
    <lineage>
        <taxon>Eukaryota</taxon>
        <taxon>Fungi</taxon>
        <taxon>Dikarya</taxon>
        <taxon>Ascomycota</taxon>
        <taxon>Saccharomycotina</taxon>
        <taxon>Pichiomycetes</taxon>
        <taxon>Debaryomycetaceae</taxon>
        <taxon>Debaryomyces</taxon>
    </lineage>
</organism>
<dbReference type="KEGG" id="dha:DEHA2D02684g"/>
<dbReference type="SUPFAM" id="SSF56281">
    <property type="entry name" value="Metallo-hydrolase/oxidoreductase"/>
    <property type="match status" value="1"/>
</dbReference>
<dbReference type="VEuPathDB" id="FungiDB:DEHA2D02684g"/>
<evidence type="ECO:0000313" key="1">
    <source>
        <dbReference type="EMBL" id="CAG86719.2"/>
    </source>
</evidence>
<dbReference type="eggNOG" id="ENOG502S1EZ">
    <property type="taxonomic scope" value="Eukaryota"/>
</dbReference>
<dbReference type="PANTHER" id="PTHR33835">
    <property type="entry name" value="YALI0C07656P"/>
    <property type="match status" value="1"/>
</dbReference>
<name>Q6BT85_DEBHA</name>
<dbReference type="AlphaFoldDB" id="Q6BT85"/>
<dbReference type="InParanoid" id="Q6BT85"/>
<accession>Q6BT85</accession>
<dbReference type="RefSeq" id="XP_458585.2">
    <property type="nucleotide sequence ID" value="XM_458585.1"/>
</dbReference>
<dbReference type="GeneID" id="2901078"/>
<dbReference type="OrthoDB" id="421671at2759"/>
<dbReference type="InterPro" id="IPR025638">
    <property type="entry name" value="DUF4336"/>
</dbReference>
<dbReference type="InterPro" id="IPR036866">
    <property type="entry name" value="RibonucZ/Hydroxyglut_hydro"/>
</dbReference>
<dbReference type="Proteomes" id="UP000000599">
    <property type="component" value="Chromosome D"/>
</dbReference>
<protein>
    <submittedName>
        <fullName evidence="1">DEHA2D02684p</fullName>
    </submittedName>
</protein>
<dbReference type="HOGENOM" id="CLU_056292_1_0_1"/>
<gene>
    <name evidence="1" type="ordered locus">DEHA2D02684g</name>
</gene>
<dbReference type="OMA" id="SRIIMCH"/>
<proteinExistence type="predicted"/>
<reference evidence="1 2" key="1">
    <citation type="journal article" date="2004" name="Nature">
        <title>Genome evolution in yeasts.</title>
        <authorList>
            <consortium name="Genolevures"/>
            <person name="Dujon B."/>
            <person name="Sherman D."/>
            <person name="Fischer G."/>
            <person name="Durrens P."/>
            <person name="Casaregola S."/>
            <person name="Lafontaine I."/>
            <person name="de Montigny J."/>
            <person name="Marck C."/>
            <person name="Neuveglise C."/>
            <person name="Talla E."/>
            <person name="Goffard N."/>
            <person name="Frangeul L."/>
            <person name="Aigle M."/>
            <person name="Anthouard V."/>
            <person name="Babour A."/>
            <person name="Barbe V."/>
            <person name="Barnay S."/>
            <person name="Blanchin S."/>
            <person name="Beckerich J.M."/>
            <person name="Beyne E."/>
            <person name="Bleykasten C."/>
            <person name="Boisrame A."/>
            <person name="Boyer J."/>
            <person name="Cattolico L."/>
            <person name="Confanioleri F."/>
            <person name="de Daruvar A."/>
            <person name="Despons L."/>
            <person name="Fabre E."/>
            <person name="Fairhead C."/>
            <person name="Ferry-Dumazet H."/>
            <person name="Groppi A."/>
            <person name="Hantraye F."/>
            <person name="Hennequin C."/>
            <person name="Jauniaux N."/>
            <person name="Joyet P."/>
            <person name="Kachouri R."/>
            <person name="Kerrest A."/>
            <person name="Koszul R."/>
            <person name="Lemaire M."/>
            <person name="Lesur I."/>
            <person name="Ma L."/>
            <person name="Muller H."/>
            <person name="Nicaud J.M."/>
            <person name="Nikolski M."/>
            <person name="Oztas S."/>
            <person name="Ozier-Kalogeropoulos O."/>
            <person name="Pellenz S."/>
            <person name="Potier S."/>
            <person name="Richard G.F."/>
            <person name="Straub M.L."/>
            <person name="Suleau A."/>
            <person name="Swennene D."/>
            <person name="Tekaia F."/>
            <person name="Wesolowski-Louvel M."/>
            <person name="Westhof E."/>
            <person name="Wirth B."/>
            <person name="Zeniou-Meyer M."/>
            <person name="Zivanovic I."/>
            <person name="Bolotin-Fukuhara M."/>
            <person name="Thierry A."/>
            <person name="Bouchier C."/>
            <person name="Caudron B."/>
            <person name="Scarpelli C."/>
            <person name="Gaillardin C."/>
            <person name="Weissenbach J."/>
            <person name="Wincker P."/>
            <person name="Souciet J.L."/>
        </authorList>
    </citation>
    <scope>NUCLEOTIDE SEQUENCE [LARGE SCALE GENOMIC DNA]</scope>
    <source>
        <strain evidence="2">ATCC 36239 / CBS 767 / BCRC 21394 / JCM 1990 / NBRC 0083 / IGC 2968</strain>
    </source>
</reference>
<evidence type="ECO:0000313" key="2">
    <source>
        <dbReference type="Proteomes" id="UP000000599"/>
    </source>
</evidence>
<sequence>MGYPQPLQTVSRQLNENTVITSCGFSCVSIFNFGARMTLIKYEDEIIVWSPIPYGDEVIKALRLLTGNSSGVFDIAYLIIPNNEHNLAAKSFKASHPNMKIIASEAVDLGVECPIDYRFTKAIGNTLIDQSVLSETMGISSPAILNNLEFVYLSNSINKEVVMFDKNSKVMFEADILVNLGVPGSTSGEGKLEQYSTLTGYPENFLPHFGLSFFTRYLQPYSKVGNWLVSRVANSANPNTQNGLKVIYDWDFEQIVMCHGNIIDRNAKSAFKNVYQSVLE</sequence>
<dbReference type="PANTHER" id="PTHR33835:SF1">
    <property type="entry name" value="METALLO-BETA-LACTAMASE DOMAIN-CONTAINING PROTEIN"/>
    <property type="match status" value="1"/>
</dbReference>
<keyword evidence="2" id="KW-1185">Reference proteome</keyword>
<dbReference type="EMBL" id="CR382136">
    <property type="protein sequence ID" value="CAG86719.2"/>
    <property type="molecule type" value="Genomic_DNA"/>
</dbReference>